<evidence type="ECO:0000313" key="3">
    <source>
        <dbReference type="EMBL" id="MDT0630424.1"/>
    </source>
</evidence>
<gene>
    <name evidence="3" type="ORF">RM540_01580</name>
</gene>
<dbReference type="EMBL" id="JAVRHT010000002">
    <property type="protein sequence ID" value="MDT0630424.1"/>
    <property type="molecule type" value="Genomic_DNA"/>
</dbReference>
<evidence type="ECO:0000256" key="1">
    <source>
        <dbReference type="SAM" id="MobiDB-lite"/>
    </source>
</evidence>
<comment type="caution">
    <text evidence="3">The sequence shown here is derived from an EMBL/GenBank/DDBJ whole genome shotgun (WGS) entry which is preliminary data.</text>
</comment>
<reference evidence="3 4" key="1">
    <citation type="submission" date="2023-09" db="EMBL/GenBank/DDBJ databases">
        <authorList>
            <person name="Rey-Velasco X."/>
        </authorList>
    </citation>
    <scope>NUCLEOTIDE SEQUENCE [LARGE SCALE GENOMIC DNA]</scope>
    <source>
        <strain evidence="3 4">F394</strain>
    </source>
</reference>
<sequence length="293" mass="31153">MRLPALAAVLLVLSASAASAQRQLAAPLASPHARVAQTIGLTDLAVDYHRPAVGGRTVWGELVPYGEVWRAGANENTVFTTSTDIQVEGATLPAGTYGLHVIPTDGDWTVIFSTVSEAWGSYSYDPSEDALRVAVTPRAAPPKERLAYRFDAPDDDSATLVLHWAGREVPVRIGADTPAVVLASMERELRGVGGFFPEGWDQIAAYALDAGRRLDDALAWADRSVELRPGFGNRMTRAGLLDALGRSDEAAEARDAAYADASEEDVRTYARARRRAGDAAGADAALGRLGGRP</sequence>
<proteinExistence type="predicted"/>
<keyword evidence="4" id="KW-1185">Reference proteome</keyword>
<feature type="signal peptide" evidence="2">
    <location>
        <begin position="1"/>
        <end position="20"/>
    </location>
</feature>
<accession>A0ABU3BMA5</accession>
<dbReference type="InterPro" id="IPR021314">
    <property type="entry name" value="DUF2911"/>
</dbReference>
<dbReference type="Proteomes" id="UP001267426">
    <property type="component" value="Unassembled WGS sequence"/>
</dbReference>
<dbReference type="InterPro" id="IPR011990">
    <property type="entry name" value="TPR-like_helical_dom_sf"/>
</dbReference>
<dbReference type="Pfam" id="PF11138">
    <property type="entry name" value="DUF2911"/>
    <property type="match status" value="1"/>
</dbReference>
<name>A0ABU3BMA5_9BACT</name>
<feature type="chain" id="PRO_5045882509" evidence="2">
    <location>
        <begin position="21"/>
        <end position="293"/>
    </location>
</feature>
<dbReference type="SUPFAM" id="SSF48452">
    <property type="entry name" value="TPR-like"/>
    <property type="match status" value="1"/>
</dbReference>
<dbReference type="RefSeq" id="WP_311661518.1">
    <property type="nucleotide sequence ID" value="NZ_JAVRHT010000002.1"/>
</dbReference>
<evidence type="ECO:0000313" key="4">
    <source>
        <dbReference type="Proteomes" id="UP001267426"/>
    </source>
</evidence>
<keyword evidence="2" id="KW-0732">Signal</keyword>
<evidence type="ECO:0000256" key="2">
    <source>
        <dbReference type="SAM" id="SignalP"/>
    </source>
</evidence>
<feature type="compositionally biased region" description="Low complexity" evidence="1">
    <location>
        <begin position="278"/>
        <end position="287"/>
    </location>
</feature>
<protein>
    <submittedName>
        <fullName evidence="3">DUF2911 domain-containing protein</fullName>
    </submittedName>
</protein>
<feature type="region of interest" description="Disordered" evidence="1">
    <location>
        <begin position="254"/>
        <end position="293"/>
    </location>
</feature>
<organism evidence="3 4">
    <name type="scientific">Rubrivirga litoralis</name>
    <dbReference type="NCBI Taxonomy" id="3075598"/>
    <lineage>
        <taxon>Bacteria</taxon>
        <taxon>Pseudomonadati</taxon>
        <taxon>Rhodothermota</taxon>
        <taxon>Rhodothermia</taxon>
        <taxon>Rhodothermales</taxon>
        <taxon>Rubricoccaceae</taxon>
        <taxon>Rubrivirga</taxon>
    </lineage>
</organism>